<dbReference type="Gene3D" id="3.40.50.1820">
    <property type="entry name" value="alpha/beta hydrolase"/>
    <property type="match status" value="1"/>
</dbReference>
<dbReference type="InterPro" id="IPR000073">
    <property type="entry name" value="AB_hydrolase_1"/>
</dbReference>
<keyword evidence="1" id="KW-0378">Hydrolase</keyword>
<protein>
    <submittedName>
        <fullName evidence="3">Haloalkane dehalogenase</fullName>
    </submittedName>
</protein>
<evidence type="ECO:0000256" key="1">
    <source>
        <dbReference type="ARBA" id="ARBA00022801"/>
    </source>
</evidence>
<dbReference type="NCBIfam" id="NF002043">
    <property type="entry name" value="PRK00870.1"/>
    <property type="match status" value="1"/>
</dbReference>
<dbReference type="RefSeq" id="WP_353865871.1">
    <property type="nucleotide sequence ID" value="NZ_CP088295.1"/>
</dbReference>
<accession>A0ABY5PLA6</accession>
<dbReference type="Pfam" id="PF00561">
    <property type="entry name" value="Abhydrolase_1"/>
    <property type="match status" value="1"/>
</dbReference>
<evidence type="ECO:0000259" key="2">
    <source>
        <dbReference type="Pfam" id="PF00561"/>
    </source>
</evidence>
<dbReference type="InterPro" id="IPR000639">
    <property type="entry name" value="Epox_hydrolase-like"/>
</dbReference>
<dbReference type="PANTHER" id="PTHR42977">
    <property type="entry name" value="HYDROLASE-RELATED"/>
    <property type="match status" value="1"/>
</dbReference>
<dbReference type="EMBL" id="CP088295">
    <property type="protein sequence ID" value="UUY05411.1"/>
    <property type="molecule type" value="Genomic_DNA"/>
</dbReference>
<evidence type="ECO:0000313" key="4">
    <source>
        <dbReference type="Proteomes" id="UP001058860"/>
    </source>
</evidence>
<dbReference type="Proteomes" id="UP001058860">
    <property type="component" value="Chromosome"/>
</dbReference>
<dbReference type="InterPro" id="IPR051340">
    <property type="entry name" value="Haloalkane_dehalogenase"/>
</dbReference>
<dbReference type="SUPFAM" id="SSF53474">
    <property type="entry name" value="alpha/beta-Hydrolases"/>
    <property type="match status" value="1"/>
</dbReference>
<dbReference type="PANTHER" id="PTHR42977:SF3">
    <property type="entry name" value="AB HYDROLASE-1 DOMAIN-CONTAINING PROTEIN"/>
    <property type="match status" value="1"/>
</dbReference>
<reference evidence="4" key="1">
    <citation type="submission" date="2021-11" db="EMBL/GenBank/DDBJ databases">
        <title>Cultivation dependent microbiological survey of springs from the worlds oldest radium mine currently devoted to the extraction of radon-saturated water.</title>
        <authorList>
            <person name="Kapinusova G."/>
            <person name="Smrhova T."/>
            <person name="Strejcek M."/>
            <person name="Suman J."/>
            <person name="Jani K."/>
            <person name="Pajer P."/>
            <person name="Uhlik O."/>
        </authorList>
    </citation>
    <scope>NUCLEOTIDE SEQUENCE [LARGE SCALE GENOMIC DNA]</scope>
    <source>
        <strain evidence="4">J379</strain>
    </source>
</reference>
<proteinExistence type="predicted"/>
<gene>
    <name evidence="3" type="ORF">LRS13_07780</name>
</gene>
<keyword evidence="4" id="KW-1185">Reference proteome</keyword>
<feature type="domain" description="AB hydrolase-1" evidence="2">
    <location>
        <begin position="47"/>
        <end position="284"/>
    </location>
</feature>
<dbReference type="PRINTS" id="PR00412">
    <property type="entry name" value="EPOXHYDRLASE"/>
</dbReference>
<sequence>METLRTPDEEFDGLINWPYAPHYAEVTADGHTVRMAYVDEGPRDGRPVLLLHGEPSWSYLYRDMIDPLVNAGLRVVAPDLIGFGRSDKPVERTDYTYARHMAWLTDLVVNELDLRDVILFGQDWGGLLGLRLAAEQEDRFAAIVASNTFLPTGDTDLGDAFRAWRDFSQNVPEFPVGAIINGGSARELTTLEIAAFDAPFPSEEYKAGARQFPTLVPASPEDPATPANRAAWEVLRRWEKPFVCAFGDSDPITKGADKALLERIPGTNGQPHVTIEGAAHFCQHDQGAALAEVIIGVAGRL</sequence>
<evidence type="ECO:0000313" key="3">
    <source>
        <dbReference type="EMBL" id="UUY05411.1"/>
    </source>
</evidence>
<organism evidence="3 4">
    <name type="scientific">Svornostia abyssi</name>
    <dbReference type="NCBI Taxonomy" id="2898438"/>
    <lineage>
        <taxon>Bacteria</taxon>
        <taxon>Bacillati</taxon>
        <taxon>Actinomycetota</taxon>
        <taxon>Thermoleophilia</taxon>
        <taxon>Solirubrobacterales</taxon>
        <taxon>Baekduiaceae</taxon>
        <taxon>Svornostia</taxon>
    </lineage>
</organism>
<dbReference type="InterPro" id="IPR029058">
    <property type="entry name" value="AB_hydrolase_fold"/>
</dbReference>
<dbReference type="PRINTS" id="PR00111">
    <property type="entry name" value="ABHYDROLASE"/>
</dbReference>
<name>A0ABY5PLA6_9ACTN</name>